<organism evidence="4 5">
    <name type="scientific">Lactuca saligna</name>
    <name type="common">Willowleaf lettuce</name>
    <dbReference type="NCBI Taxonomy" id="75948"/>
    <lineage>
        <taxon>Eukaryota</taxon>
        <taxon>Viridiplantae</taxon>
        <taxon>Streptophyta</taxon>
        <taxon>Embryophyta</taxon>
        <taxon>Tracheophyta</taxon>
        <taxon>Spermatophyta</taxon>
        <taxon>Magnoliopsida</taxon>
        <taxon>eudicotyledons</taxon>
        <taxon>Gunneridae</taxon>
        <taxon>Pentapetalae</taxon>
        <taxon>asterids</taxon>
        <taxon>campanulids</taxon>
        <taxon>Asterales</taxon>
        <taxon>Asteraceae</taxon>
        <taxon>Cichorioideae</taxon>
        <taxon>Cichorieae</taxon>
        <taxon>Lactucinae</taxon>
        <taxon>Lactuca</taxon>
    </lineage>
</organism>
<dbReference type="InterPro" id="IPR026960">
    <property type="entry name" value="RVT-Znf"/>
</dbReference>
<feature type="domain" description="Reverse transcriptase zinc-binding" evidence="3">
    <location>
        <begin position="82"/>
        <end position="141"/>
    </location>
</feature>
<dbReference type="InterPro" id="IPR005181">
    <property type="entry name" value="SASA"/>
</dbReference>
<evidence type="ECO:0008006" key="6">
    <source>
        <dbReference type="Google" id="ProtNLM"/>
    </source>
</evidence>
<evidence type="ECO:0000256" key="1">
    <source>
        <dbReference type="ARBA" id="ARBA00022801"/>
    </source>
</evidence>
<dbReference type="Gene3D" id="3.40.50.1110">
    <property type="entry name" value="SGNH hydrolase"/>
    <property type="match status" value="1"/>
</dbReference>
<dbReference type="EMBL" id="OX465080">
    <property type="protein sequence ID" value="CAI9281927.1"/>
    <property type="molecule type" value="Genomic_DNA"/>
</dbReference>
<dbReference type="InterPro" id="IPR036514">
    <property type="entry name" value="SGNH_hydro_sf"/>
</dbReference>
<evidence type="ECO:0000259" key="2">
    <source>
        <dbReference type="Pfam" id="PF03629"/>
    </source>
</evidence>
<dbReference type="PANTHER" id="PTHR31988">
    <property type="entry name" value="ESTERASE, PUTATIVE (DUF303)-RELATED"/>
    <property type="match status" value="1"/>
</dbReference>
<feature type="domain" description="Sialate O-acetylesterase" evidence="2">
    <location>
        <begin position="8"/>
        <end position="62"/>
    </location>
</feature>
<dbReference type="PANTHER" id="PTHR31988:SF33">
    <property type="entry name" value="ACETYLXYLAN ESTERASE"/>
    <property type="match status" value="1"/>
</dbReference>
<dbReference type="Pfam" id="PF13966">
    <property type="entry name" value="zf-RVT"/>
    <property type="match status" value="1"/>
</dbReference>
<dbReference type="GO" id="GO:0016787">
    <property type="term" value="F:hydrolase activity"/>
    <property type="evidence" value="ECO:0007669"/>
    <property type="project" value="UniProtKB-KW"/>
</dbReference>
<dbReference type="InterPro" id="IPR052940">
    <property type="entry name" value="Carb_Esterase_6"/>
</dbReference>
<evidence type="ECO:0000259" key="3">
    <source>
        <dbReference type="Pfam" id="PF13966"/>
    </source>
</evidence>
<keyword evidence="5" id="KW-1185">Reference proteome</keyword>
<sequence>MNANEIQIMVALASGAGPYIERVREAQLGTWLVNLRTVDAMGLRLEPDRLHLTTTSQVTLGEIARFIDDYMFSNGSRPTSLNKFLPIKVYIFHWCLLLNRLLTKDYLIARDIDVSCSFCPICGDDAKEVNNLLVHCEVTKDMISKLKKWCDVSFSSFALVFDLDHFLLPISW</sequence>
<evidence type="ECO:0000313" key="5">
    <source>
        <dbReference type="Proteomes" id="UP001177003"/>
    </source>
</evidence>
<gene>
    <name evidence="4" type="ORF">LSALG_LOCUS21596</name>
</gene>
<reference evidence="4" key="1">
    <citation type="submission" date="2023-04" db="EMBL/GenBank/DDBJ databases">
        <authorList>
            <person name="Vijverberg K."/>
            <person name="Xiong W."/>
            <person name="Schranz E."/>
        </authorList>
    </citation>
    <scope>NUCLEOTIDE SEQUENCE</scope>
</reference>
<dbReference type="Pfam" id="PF03629">
    <property type="entry name" value="SASA"/>
    <property type="match status" value="1"/>
</dbReference>
<keyword evidence="1" id="KW-0378">Hydrolase</keyword>
<protein>
    <recommendedName>
        <fullName evidence="6">Reverse transcriptase zinc-binding domain-containing protein</fullName>
    </recommendedName>
</protein>
<dbReference type="Proteomes" id="UP001177003">
    <property type="component" value="Chromosome 4"/>
</dbReference>
<dbReference type="AlphaFoldDB" id="A0AA35YXX6"/>
<accession>A0AA35YXX6</accession>
<name>A0AA35YXX6_LACSI</name>
<proteinExistence type="predicted"/>
<evidence type="ECO:0000313" key="4">
    <source>
        <dbReference type="EMBL" id="CAI9281927.1"/>
    </source>
</evidence>